<dbReference type="Proteomes" id="UP000236654">
    <property type="component" value="Unassembled WGS sequence"/>
</dbReference>
<dbReference type="SUPFAM" id="SSF110069">
    <property type="entry name" value="ApaG-like"/>
    <property type="match status" value="1"/>
</dbReference>
<dbReference type="PANTHER" id="PTHR47191:SF2">
    <property type="entry name" value="OS05G0170800 PROTEIN"/>
    <property type="match status" value="1"/>
</dbReference>
<evidence type="ECO:0000259" key="1">
    <source>
        <dbReference type="PROSITE" id="PS51087"/>
    </source>
</evidence>
<evidence type="ECO:0000313" key="2">
    <source>
        <dbReference type="EMBL" id="PKR80542.1"/>
    </source>
</evidence>
<dbReference type="Gene3D" id="2.60.40.1470">
    <property type="entry name" value="ApaG domain"/>
    <property type="match status" value="1"/>
</dbReference>
<organism evidence="2 3">
    <name type="scientific">Brumimicrobium salinarum</name>
    <dbReference type="NCBI Taxonomy" id="2058658"/>
    <lineage>
        <taxon>Bacteria</taxon>
        <taxon>Pseudomonadati</taxon>
        <taxon>Bacteroidota</taxon>
        <taxon>Flavobacteriia</taxon>
        <taxon>Flavobacteriales</taxon>
        <taxon>Crocinitomicaceae</taxon>
        <taxon>Brumimicrobium</taxon>
    </lineage>
</organism>
<keyword evidence="3" id="KW-1185">Reference proteome</keyword>
<dbReference type="OrthoDB" id="9795226at2"/>
<comment type="caution">
    <text evidence="2">The sequence shown here is derived from an EMBL/GenBank/DDBJ whole genome shotgun (WGS) entry which is preliminary data.</text>
</comment>
<dbReference type="InterPro" id="IPR007474">
    <property type="entry name" value="ApaG_domain"/>
</dbReference>
<accession>A0A2I0R1U3</accession>
<dbReference type="InterPro" id="IPR036767">
    <property type="entry name" value="ApaG_sf"/>
</dbReference>
<dbReference type="NCBIfam" id="NF003967">
    <property type="entry name" value="PRK05461.1"/>
    <property type="match status" value="1"/>
</dbReference>
<dbReference type="PANTHER" id="PTHR47191">
    <property type="entry name" value="OS05G0170800 PROTEIN"/>
    <property type="match status" value="1"/>
</dbReference>
<feature type="domain" description="ApaG" evidence="1">
    <location>
        <begin position="3"/>
        <end position="132"/>
    </location>
</feature>
<dbReference type="RefSeq" id="WP_101334712.1">
    <property type="nucleotide sequence ID" value="NZ_PJNI01000009.1"/>
</dbReference>
<proteinExistence type="predicted"/>
<evidence type="ECO:0000313" key="3">
    <source>
        <dbReference type="Proteomes" id="UP000236654"/>
    </source>
</evidence>
<name>A0A2I0R1U3_9FLAO</name>
<dbReference type="InterPro" id="IPR050718">
    <property type="entry name" value="ApaG-like"/>
</dbReference>
<reference evidence="2 3" key="1">
    <citation type="submission" date="2017-12" db="EMBL/GenBank/DDBJ databases">
        <title>The draft genome sequence of Brumimicrobium saltpan LHR20.</title>
        <authorList>
            <person name="Do Z.-J."/>
            <person name="Luo H.-R."/>
        </authorList>
    </citation>
    <scope>NUCLEOTIDE SEQUENCE [LARGE SCALE GENOMIC DNA]</scope>
    <source>
        <strain evidence="2 3">LHR20</strain>
    </source>
</reference>
<dbReference type="Pfam" id="PF04379">
    <property type="entry name" value="DUF525"/>
    <property type="match status" value="1"/>
</dbReference>
<sequence length="132" mass="14990">MYVAITKGIKITVNAIFRSDLTQLKKNLYFFNYSIQIENLSNNRVQLISRHWRIIDSLAPTRIVEGKGVIGEQPILEPGEMHVYSSGCDLSSGLGFMEGHYNFDVINDKGEQTKSFKVSVPRFSLEYNGKLN</sequence>
<dbReference type="PROSITE" id="PS51087">
    <property type="entry name" value="APAG"/>
    <property type="match status" value="1"/>
</dbReference>
<protein>
    <submittedName>
        <fullName evidence="2">Co2+/Mg2+ efflux protein ApaG</fullName>
    </submittedName>
</protein>
<dbReference type="EMBL" id="PJNI01000009">
    <property type="protein sequence ID" value="PKR80542.1"/>
    <property type="molecule type" value="Genomic_DNA"/>
</dbReference>
<gene>
    <name evidence="2" type="ORF">CW751_09205</name>
</gene>
<dbReference type="AlphaFoldDB" id="A0A2I0R1U3"/>